<sequence length="559" mass="62887">MSGKIAFILFCAVVIIECEPQYGNSYGFQFLPILQYSNNDNFAFTSPNNKYKERVSLTRPTTAQNTGSLQDRFAPNQEHFGSPDRKETNKPETQSLDQKFDSNGPRKPTGSPILQKKPSQSSYSLNEYPQESLATNQDSTDYRRDRFSSTVQPNKYQTDSIQPGQASYGSHPFNSQPISQKNPNLYIQSEKDKKFENYNPITEFSWKLFKNVNNPQQPNFVISPLSPQHLLSYLASGAEGVTKKEIVDAIQYNSPSQLNSLISTMLKEPGNKELQLASALFVSNRIGVNPEFQKKLAENTKIVSTDFSDTEQFNRVYSKWVAEKTKGALSNVRIKPEPSTRMLLSSAVYFKGEWIFKLNSGGIDDFYVTENNPVRVPMMKLLKKLPYGKLQNGNLGEWIALPYNSNDSMVIILPRKGLQLDDLIQQLNVQEVFDSMNIDNYGNVTLTLPKFKVESRSSLVNPLKQMGIKQLFTTNSQLPNIFSSPEPLSISNVLQQASLEINEEGSIATSLTAFAVVALSFSPPTPDVEFKVDRPFIAMIIDRKNSFPYFVAKISNPAV</sequence>
<name>A0A9N9RUY9_9DIPT</name>
<dbReference type="EMBL" id="OU895878">
    <property type="protein sequence ID" value="CAG9804156.1"/>
    <property type="molecule type" value="Genomic_DNA"/>
</dbReference>
<feature type="compositionally biased region" description="Polar residues" evidence="5">
    <location>
        <begin position="148"/>
        <end position="181"/>
    </location>
</feature>
<dbReference type="CDD" id="cd00172">
    <property type="entry name" value="serpin"/>
    <property type="match status" value="1"/>
</dbReference>
<dbReference type="InterPro" id="IPR023796">
    <property type="entry name" value="Serpin_dom"/>
</dbReference>
<dbReference type="Gene3D" id="2.30.39.10">
    <property type="entry name" value="Alpha-1-antitrypsin, domain 1"/>
    <property type="match status" value="1"/>
</dbReference>
<dbReference type="Gene3D" id="3.30.497.10">
    <property type="entry name" value="Antithrombin, subunit I, domain 2"/>
    <property type="match status" value="1"/>
</dbReference>
<comment type="similarity">
    <text evidence="1 4">Belongs to the serpin family.</text>
</comment>
<evidence type="ECO:0000256" key="1">
    <source>
        <dbReference type="ARBA" id="ARBA00009500"/>
    </source>
</evidence>
<keyword evidence="9" id="KW-1185">Reference proteome</keyword>
<reference evidence="8" key="2">
    <citation type="submission" date="2022-10" db="EMBL/GenBank/DDBJ databases">
        <authorList>
            <consortium name="ENA_rothamsted_submissions"/>
            <consortium name="culmorum"/>
            <person name="King R."/>
        </authorList>
    </citation>
    <scope>NUCLEOTIDE SEQUENCE</scope>
</reference>
<protein>
    <recommendedName>
        <fullName evidence="7">Serpin domain-containing protein</fullName>
    </recommendedName>
</protein>
<dbReference type="InterPro" id="IPR042178">
    <property type="entry name" value="Serpin_sf_1"/>
</dbReference>
<feature type="signal peptide" evidence="6">
    <location>
        <begin position="1"/>
        <end position="18"/>
    </location>
</feature>
<accession>A0A9N9RUY9</accession>
<keyword evidence="2" id="KW-0646">Protease inhibitor</keyword>
<dbReference type="GO" id="GO:0005615">
    <property type="term" value="C:extracellular space"/>
    <property type="evidence" value="ECO:0007669"/>
    <property type="project" value="InterPro"/>
</dbReference>
<dbReference type="OrthoDB" id="671595at2759"/>
<organism evidence="8 9">
    <name type="scientific">Chironomus riparius</name>
    <dbReference type="NCBI Taxonomy" id="315576"/>
    <lineage>
        <taxon>Eukaryota</taxon>
        <taxon>Metazoa</taxon>
        <taxon>Ecdysozoa</taxon>
        <taxon>Arthropoda</taxon>
        <taxon>Hexapoda</taxon>
        <taxon>Insecta</taxon>
        <taxon>Pterygota</taxon>
        <taxon>Neoptera</taxon>
        <taxon>Endopterygota</taxon>
        <taxon>Diptera</taxon>
        <taxon>Nematocera</taxon>
        <taxon>Chironomoidea</taxon>
        <taxon>Chironomidae</taxon>
        <taxon>Chironominae</taxon>
        <taxon>Chironomus</taxon>
    </lineage>
</organism>
<feature type="chain" id="PRO_5040473259" description="Serpin domain-containing protein" evidence="6">
    <location>
        <begin position="19"/>
        <end position="559"/>
    </location>
</feature>
<evidence type="ECO:0000256" key="6">
    <source>
        <dbReference type="SAM" id="SignalP"/>
    </source>
</evidence>
<keyword evidence="3" id="KW-0722">Serine protease inhibitor</keyword>
<dbReference type="Proteomes" id="UP001153620">
    <property type="component" value="Chromosome 2"/>
</dbReference>
<feature type="compositionally biased region" description="Polar residues" evidence="5">
    <location>
        <begin position="117"/>
        <end position="139"/>
    </location>
</feature>
<reference evidence="8" key="1">
    <citation type="submission" date="2022-01" db="EMBL/GenBank/DDBJ databases">
        <authorList>
            <person name="King R."/>
        </authorList>
    </citation>
    <scope>NUCLEOTIDE SEQUENCE</scope>
</reference>
<dbReference type="Pfam" id="PF00079">
    <property type="entry name" value="Serpin"/>
    <property type="match status" value="1"/>
</dbReference>
<evidence type="ECO:0000313" key="8">
    <source>
        <dbReference type="EMBL" id="CAG9804156.1"/>
    </source>
</evidence>
<proteinExistence type="inferred from homology"/>
<evidence type="ECO:0000259" key="7">
    <source>
        <dbReference type="SMART" id="SM00093"/>
    </source>
</evidence>
<evidence type="ECO:0000313" key="9">
    <source>
        <dbReference type="Proteomes" id="UP001153620"/>
    </source>
</evidence>
<dbReference type="SUPFAM" id="SSF56574">
    <property type="entry name" value="Serpins"/>
    <property type="match status" value="1"/>
</dbReference>
<dbReference type="GO" id="GO:0004867">
    <property type="term" value="F:serine-type endopeptidase inhibitor activity"/>
    <property type="evidence" value="ECO:0007669"/>
    <property type="project" value="UniProtKB-KW"/>
</dbReference>
<dbReference type="AlphaFoldDB" id="A0A9N9RUY9"/>
<feature type="region of interest" description="Disordered" evidence="5">
    <location>
        <begin position="60"/>
        <end position="181"/>
    </location>
</feature>
<feature type="compositionally biased region" description="Polar residues" evidence="5">
    <location>
        <begin position="60"/>
        <end position="69"/>
    </location>
</feature>
<dbReference type="SMART" id="SM00093">
    <property type="entry name" value="SERPIN"/>
    <property type="match status" value="1"/>
</dbReference>
<evidence type="ECO:0000256" key="4">
    <source>
        <dbReference type="RuleBase" id="RU000411"/>
    </source>
</evidence>
<gene>
    <name evidence="8" type="ORF">CHIRRI_LOCUS7049</name>
</gene>
<dbReference type="PANTHER" id="PTHR11461">
    <property type="entry name" value="SERINE PROTEASE INHIBITOR, SERPIN"/>
    <property type="match status" value="1"/>
</dbReference>
<dbReference type="InterPro" id="IPR000215">
    <property type="entry name" value="Serpin_fam"/>
</dbReference>
<dbReference type="InterPro" id="IPR036186">
    <property type="entry name" value="Serpin_sf"/>
</dbReference>
<keyword evidence="6" id="KW-0732">Signal</keyword>
<evidence type="ECO:0000256" key="5">
    <source>
        <dbReference type="SAM" id="MobiDB-lite"/>
    </source>
</evidence>
<feature type="compositionally biased region" description="Basic and acidic residues" evidence="5">
    <location>
        <begin position="81"/>
        <end position="90"/>
    </location>
</feature>
<feature type="domain" description="Serpin" evidence="7">
    <location>
        <begin position="206"/>
        <end position="557"/>
    </location>
</feature>
<dbReference type="InterPro" id="IPR042185">
    <property type="entry name" value="Serpin_sf_2"/>
</dbReference>
<dbReference type="PANTHER" id="PTHR11461:SF211">
    <property type="entry name" value="GH10112P-RELATED"/>
    <property type="match status" value="1"/>
</dbReference>
<evidence type="ECO:0000256" key="2">
    <source>
        <dbReference type="ARBA" id="ARBA00022690"/>
    </source>
</evidence>
<evidence type="ECO:0000256" key="3">
    <source>
        <dbReference type="ARBA" id="ARBA00022900"/>
    </source>
</evidence>